<accession>A0A9X9WY46</accession>
<evidence type="ECO:0000313" key="2">
    <source>
        <dbReference type="Proteomes" id="UP001138751"/>
    </source>
</evidence>
<comment type="caution">
    <text evidence="1">The sequence shown here is derived from an EMBL/GenBank/DDBJ whole genome shotgun (WGS) entry which is preliminary data.</text>
</comment>
<dbReference type="AlphaFoldDB" id="A0A9X9WY46"/>
<gene>
    <name evidence="1" type="ORF">GXW76_12915</name>
</gene>
<dbReference type="RefSeq" id="WP_211862448.1">
    <property type="nucleotide sequence ID" value="NZ_JAAEDM010000032.1"/>
</dbReference>
<dbReference type="Proteomes" id="UP001138751">
    <property type="component" value="Unassembled WGS sequence"/>
</dbReference>
<name>A0A9X9WY46_9PROT</name>
<protein>
    <submittedName>
        <fullName evidence="1">Uncharacterized protein</fullName>
    </submittedName>
</protein>
<reference evidence="1" key="1">
    <citation type="submission" date="2020-01" db="EMBL/GenBank/DDBJ databases">
        <authorList>
            <person name="Rat A."/>
        </authorList>
    </citation>
    <scope>NUCLEOTIDE SEQUENCE</scope>
    <source>
        <strain evidence="1">LMG 31231</strain>
    </source>
</reference>
<evidence type="ECO:0000313" key="1">
    <source>
        <dbReference type="EMBL" id="MBR0672075.1"/>
    </source>
</evidence>
<sequence>MQMRMRMQVTLARLPAQGNLVAADRKQARPEGQRENLAAIAALPKPMIPAFAPAWAA</sequence>
<keyword evidence="2" id="KW-1185">Reference proteome</keyword>
<dbReference type="EMBL" id="JAAEDM010000032">
    <property type="protein sequence ID" value="MBR0672075.1"/>
    <property type="molecule type" value="Genomic_DNA"/>
</dbReference>
<proteinExistence type="predicted"/>
<organism evidence="1 2">
    <name type="scientific">Neoroseomonas soli</name>
    <dbReference type="NCBI Taxonomy" id="1081025"/>
    <lineage>
        <taxon>Bacteria</taxon>
        <taxon>Pseudomonadati</taxon>
        <taxon>Pseudomonadota</taxon>
        <taxon>Alphaproteobacteria</taxon>
        <taxon>Acetobacterales</taxon>
        <taxon>Acetobacteraceae</taxon>
        <taxon>Neoroseomonas</taxon>
    </lineage>
</organism>
<reference evidence="1" key="2">
    <citation type="journal article" date="2021" name="Syst. Appl. Microbiol.">
        <title>Roseomonas hellenica sp. nov., isolated from roots of wild-growing Alkanna tinctoria.</title>
        <authorList>
            <person name="Rat A."/>
            <person name="Naranjo H.D."/>
            <person name="Lebbe L."/>
            <person name="Cnockaert M."/>
            <person name="Krigas N."/>
            <person name="Grigoriadou K."/>
            <person name="Maloupa E."/>
            <person name="Willems A."/>
        </authorList>
    </citation>
    <scope>NUCLEOTIDE SEQUENCE</scope>
    <source>
        <strain evidence="1">LMG 31231</strain>
    </source>
</reference>